<dbReference type="AlphaFoldDB" id="A0A232LRW2"/>
<feature type="region of interest" description="Disordered" evidence="2">
    <location>
        <begin position="780"/>
        <end position="804"/>
    </location>
</feature>
<dbReference type="InterPro" id="IPR045669">
    <property type="entry name" value="FHIP_C"/>
</dbReference>
<sequence length="851" mass="93947">MDFWSRLIGGSRSTPSSKSLRTYDPVGRLATFKRTCNSLLGIWRTAGSPADETTILQVRSCLERLNAVLGDESRGPAPHPCLLYASTSQIYMTVTKLALTAPQDEALICAAAVFFNNLIDAEVDGIVDSRNFSRALVDLIRRAAITGEEIEIRLVELLFGVANNIRLQPIILPAWFHPKEIEFPDKRQPVAEEKQFAGATRKDDFPLFYLLVDFVHHEGRPGDFARTGLLYIIETASRSRELEKWLIESDLATLMATGLGALYSQLNRNPTESATGNIPSIIALSDEARVEMAVLGSDMDSFLSYLLFWQDTVDHCRSVEVNDTLLDHFEVIFLQQLLYPSLLESSDVEGGSTSAVLTYLCRILEAIDQPELIHRILHFLLASPTAGGETIEIISLKEHMSLSRRKSLDILAAFAVEAAKPSPSLFNLVDLILMSVRSPNQETLVATLRLVTVILRRHHSFVGSLIKTKASPQDCRRMVGALNVELRQLLSLATSIVDDSAVDESFDNYLKDATSILESRLLINLSLDGNCVDGPVKKPLSIQTDDSILKGLLHHLDNFFTNGVVVNLALTEVFASLASSNLVSLDGWLLVEPSNYEYPTATILSPGIMSPEVGVETTCPQTAASGVLPMIRLAYAEPMWPDQNIPLVPAILRKLAQQVERWRREITDFDVLVVARRELLHEDRTRPERVSRQASEPPTNPSSLDRSAQRVESGSPRGRSIRPYDVPDGSTVLSVPRSAIGSPLREPLTRTTPSWTASKPRTEMTEDIRRRLALPLPVSEPVAETTPPGVEAETTTVDGESEPNKAHSVVTLGHVLTNVVILHEFILELTAMVYARASLFQEVGYTGLPTT</sequence>
<dbReference type="PANTHER" id="PTHR21705:SF11">
    <property type="entry name" value="FHIP FAMILY PROTEIN CG3558"/>
    <property type="match status" value="1"/>
</dbReference>
<evidence type="ECO:0000256" key="1">
    <source>
        <dbReference type="ARBA" id="ARBA00024336"/>
    </source>
</evidence>
<comment type="similarity">
    <text evidence="1">Belongs to the FHIP family.</text>
</comment>
<dbReference type="Pfam" id="PF10257">
    <property type="entry name" value="RAI16-like"/>
    <property type="match status" value="1"/>
</dbReference>
<comment type="caution">
    <text evidence="4">The sequence shown here is derived from an EMBL/GenBank/DDBJ whole genome shotgun (WGS) entry which is preliminary data.</text>
</comment>
<gene>
    <name evidence="4" type="ORF">Egran_05409</name>
</gene>
<protein>
    <recommendedName>
        <fullName evidence="3">FHF complex subunit HOOK-interacting protein C-terminal domain-containing protein</fullName>
    </recommendedName>
</protein>
<evidence type="ECO:0000313" key="4">
    <source>
        <dbReference type="EMBL" id="OXV06824.1"/>
    </source>
</evidence>
<feature type="compositionally biased region" description="Polar residues" evidence="2">
    <location>
        <begin position="692"/>
        <end position="712"/>
    </location>
</feature>
<organism evidence="4 5">
    <name type="scientific">Elaphomyces granulatus</name>
    <dbReference type="NCBI Taxonomy" id="519963"/>
    <lineage>
        <taxon>Eukaryota</taxon>
        <taxon>Fungi</taxon>
        <taxon>Dikarya</taxon>
        <taxon>Ascomycota</taxon>
        <taxon>Pezizomycotina</taxon>
        <taxon>Eurotiomycetes</taxon>
        <taxon>Eurotiomycetidae</taxon>
        <taxon>Eurotiales</taxon>
        <taxon>Elaphomycetaceae</taxon>
        <taxon>Elaphomyces</taxon>
    </lineage>
</organism>
<keyword evidence="5" id="KW-1185">Reference proteome</keyword>
<dbReference type="InterPro" id="IPR019384">
    <property type="entry name" value="FHIP"/>
</dbReference>
<evidence type="ECO:0000313" key="5">
    <source>
        <dbReference type="Proteomes" id="UP000243515"/>
    </source>
</evidence>
<name>A0A232LRW2_9EURO</name>
<evidence type="ECO:0000256" key="2">
    <source>
        <dbReference type="SAM" id="MobiDB-lite"/>
    </source>
</evidence>
<feature type="compositionally biased region" description="Polar residues" evidence="2">
    <location>
        <begin position="749"/>
        <end position="759"/>
    </location>
</feature>
<accession>A0A232LRW2</accession>
<dbReference type="Pfam" id="PF19314">
    <property type="entry name" value="DUF5917"/>
    <property type="match status" value="1"/>
</dbReference>
<proteinExistence type="inferred from homology"/>
<evidence type="ECO:0000259" key="3">
    <source>
        <dbReference type="Pfam" id="PF19314"/>
    </source>
</evidence>
<reference evidence="4 5" key="1">
    <citation type="journal article" date="2015" name="Environ. Microbiol.">
        <title>Metagenome sequence of Elaphomyces granulatus from sporocarp tissue reveals Ascomycota ectomycorrhizal fingerprints of genome expansion and a Proteobacteria-rich microbiome.</title>
        <authorList>
            <person name="Quandt C.A."/>
            <person name="Kohler A."/>
            <person name="Hesse C.N."/>
            <person name="Sharpton T.J."/>
            <person name="Martin F."/>
            <person name="Spatafora J.W."/>
        </authorList>
    </citation>
    <scope>NUCLEOTIDE SEQUENCE [LARGE SCALE GENOMIC DNA]</scope>
    <source>
        <strain evidence="4 5">OSC145934</strain>
    </source>
</reference>
<dbReference type="PANTHER" id="PTHR21705">
    <property type="entry name" value="RAI16 PROTEIN-RELATED"/>
    <property type="match status" value="1"/>
</dbReference>
<feature type="region of interest" description="Disordered" evidence="2">
    <location>
        <begin position="683"/>
        <end position="764"/>
    </location>
</feature>
<dbReference type="Proteomes" id="UP000243515">
    <property type="component" value="Unassembled WGS sequence"/>
</dbReference>
<dbReference type="EMBL" id="NPHW01005367">
    <property type="protein sequence ID" value="OXV06824.1"/>
    <property type="molecule type" value="Genomic_DNA"/>
</dbReference>
<dbReference type="OrthoDB" id="5350595at2759"/>
<feature type="domain" description="FHF complex subunit HOOK-interacting protein C-terminal" evidence="3">
    <location>
        <begin position="547"/>
        <end position="591"/>
    </location>
</feature>